<name>A0A915ISP5_ROMCU</name>
<reference evidence="3" key="1">
    <citation type="submission" date="2022-11" db="UniProtKB">
        <authorList>
            <consortium name="WormBaseParasite"/>
        </authorList>
    </citation>
    <scope>IDENTIFICATION</scope>
</reference>
<evidence type="ECO:0000313" key="3">
    <source>
        <dbReference type="WBParaSite" id="nRc.2.0.1.t17223-RA"/>
    </source>
</evidence>
<dbReference type="AlphaFoldDB" id="A0A915ISP5"/>
<proteinExistence type="predicted"/>
<keyword evidence="2" id="KW-1185">Reference proteome</keyword>
<protein>
    <submittedName>
        <fullName evidence="3">Uncharacterized protein</fullName>
    </submittedName>
</protein>
<sequence>MFGKLLNIDHHHHHHHHRRLLRNVDKTWPHMCLTRLGKIINHHQNFAFDNATYCAIRHLPCIAIHKKSGLETIDEDISRASREELECRYRLLEHDYKTLSVKCNNERRARLSAKARSFGHLIEKNDKLTNKLETLDHLLRTLQRLNRRLENELDECHDKNELLHFRLVELENDARLVEKVNIMYEKATMVDEEDAGFFGSSEDDDDCSTKYCFRM</sequence>
<evidence type="ECO:0000256" key="1">
    <source>
        <dbReference type="SAM" id="Coils"/>
    </source>
</evidence>
<feature type="coiled-coil region" evidence="1">
    <location>
        <begin position="82"/>
        <end position="162"/>
    </location>
</feature>
<evidence type="ECO:0000313" key="2">
    <source>
        <dbReference type="Proteomes" id="UP000887565"/>
    </source>
</evidence>
<keyword evidence="1" id="KW-0175">Coiled coil</keyword>
<dbReference type="Proteomes" id="UP000887565">
    <property type="component" value="Unplaced"/>
</dbReference>
<organism evidence="2 3">
    <name type="scientific">Romanomermis culicivorax</name>
    <name type="common">Nematode worm</name>
    <dbReference type="NCBI Taxonomy" id="13658"/>
    <lineage>
        <taxon>Eukaryota</taxon>
        <taxon>Metazoa</taxon>
        <taxon>Ecdysozoa</taxon>
        <taxon>Nematoda</taxon>
        <taxon>Enoplea</taxon>
        <taxon>Dorylaimia</taxon>
        <taxon>Mermithida</taxon>
        <taxon>Mermithoidea</taxon>
        <taxon>Mermithidae</taxon>
        <taxon>Romanomermis</taxon>
    </lineage>
</organism>
<dbReference type="WBParaSite" id="nRc.2.0.1.t17223-RA">
    <property type="protein sequence ID" value="nRc.2.0.1.t17223-RA"/>
    <property type="gene ID" value="nRc.2.0.1.g17223"/>
</dbReference>
<accession>A0A915ISP5</accession>